<organism evidence="2 3">
    <name type="scientific">Caulifigura coniformis</name>
    <dbReference type="NCBI Taxonomy" id="2527983"/>
    <lineage>
        <taxon>Bacteria</taxon>
        <taxon>Pseudomonadati</taxon>
        <taxon>Planctomycetota</taxon>
        <taxon>Planctomycetia</taxon>
        <taxon>Planctomycetales</taxon>
        <taxon>Planctomycetaceae</taxon>
        <taxon>Caulifigura</taxon>
    </lineage>
</organism>
<evidence type="ECO:0000256" key="1">
    <source>
        <dbReference type="SAM" id="MobiDB-lite"/>
    </source>
</evidence>
<protein>
    <recommendedName>
        <fullName evidence="4">Type VI secretion protein</fullName>
    </recommendedName>
</protein>
<sequence length="471" mass="53236">MTNHSVHWSEGLFISPHHFQLSERRLREEIGVAQQWHVGYAYGLRKFQVNADALANWRVSIDSLHARLRDGTCLRFPEDSLLSPVEIPRAAFRSAQDRLMVHLAVPRLQLGRRNADTQTGDGSSRYAVDSQEVEDENQVGNPLVVSVRWLNAKLLLGNEELSGYETLPLMRLRLGAVAEAPPEIDPDYIPPILACDAWAFLQERILGGITDHFGSLADQLARNMLDRGVAFESGHREDLERIFKLHSLNTAIGYLCNLPFVRGIHPLTAYMELCRVVGQIALFLPERRMPQVPLYDHDDLGGCFHAIRRLLDLDQERQKRAYIKRPFIGAGLQMQVRLEREWLTPGWTFYMGVESQLPFNEIDHLLTDRLDLKVGSSDVVENIYRGGKGGVKARPEAAPPRDFPGAGWTYWKLDRSSEAWQAVEKTLNLAIRFNEKQVVGGIDGEQTIQIRTDQGKLVGLSFALYAMPQGA</sequence>
<dbReference type="InParanoid" id="A0A517SI40"/>
<dbReference type="Proteomes" id="UP000315700">
    <property type="component" value="Chromosome"/>
</dbReference>
<dbReference type="NCBIfam" id="TIGR03353">
    <property type="entry name" value="VI_chp_4"/>
    <property type="match status" value="1"/>
</dbReference>
<dbReference type="KEGG" id="ccos:Pan44_38380"/>
<dbReference type="InterPro" id="IPR010263">
    <property type="entry name" value="T6SS_TssK"/>
</dbReference>
<keyword evidence="3" id="KW-1185">Reference proteome</keyword>
<evidence type="ECO:0000313" key="3">
    <source>
        <dbReference type="Proteomes" id="UP000315700"/>
    </source>
</evidence>
<accession>A0A517SI40</accession>
<name>A0A517SI40_9PLAN</name>
<dbReference type="AlphaFoldDB" id="A0A517SI40"/>
<dbReference type="EMBL" id="CP036271">
    <property type="protein sequence ID" value="QDT55790.1"/>
    <property type="molecule type" value="Genomic_DNA"/>
</dbReference>
<reference evidence="2 3" key="1">
    <citation type="submission" date="2019-02" db="EMBL/GenBank/DDBJ databases">
        <title>Deep-cultivation of Planctomycetes and their phenomic and genomic characterization uncovers novel biology.</title>
        <authorList>
            <person name="Wiegand S."/>
            <person name="Jogler M."/>
            <person name="Boedeker C."/>
            <person name="Pinto D."/>
            <person name="Vollmers J."/>
            <person name="Rivas-Marin E."/>
            <person name="Kohn T."/>
            <person name="Peeters S.H."/>
            <person name="Heuer A."/>
            <person name="Rast P."/>
            <person name="Oberbeckmann S."/>
            <person name="Bunk B."/>
            <person name="Jeske O."/>
            <person name="Meyerdierks A."/>
            <person name="Storesund J.E."/>
            <person name="Kallscheuer N."/>
            <person name="Luecker S."/>
            <person name="Lage O.M."/>
            <person name="Pohl T."/>
            <person name="Merkel B.J."/>
            <person name="Hornburger P."/>
            <person name="Mueller R.-W."/>
            <person name="Bruemmer F."/>
            <person name="Labrenz M."/>
            <person name="Spormann A.M."/>
            <person name="Op den Camp H."/>
            <person name="Overmann J."/>
            <person name="Amann R."/>
            <person name="Jetten M.S.M."/>
            <person name="Mascher T."/>
            <person name="Medema M.H."/>
            <person name="Devos D.P."/>
            <person name="Kaster A.-K."/>
            <person name="Ovreas L."/>
            <person name="Rohde M."/>
            <person name="Galperin M.Y."/>
            <person name="Jogler C."/>
        </authorList>
    </citation>
    <scope>NUCLEOTIDE SEQUENCE [LARGE SCALE GENOMIC DNA]</scope>
    <source>
        <strain evidence="2 3">Pan44</strain>
    </source>
</reference>
<dbReference type="RefSeq" id="WP_145032090.1">
    <property type="nucleotide sequence ID" value="NZ_CP036271.1"/>
</dbReference>
<proteinExistence type="predicted"/>
<dbReference type="PANTHER" id="PTHR35566">
    <property type="entry name" value="BLR3599 PROTEIN"/>
    <property type="match status" value="1"/>
</dbReference>
<evidence type="ECO:0008006" key="4">
    <source>
        <dbReference type="Google" id="ProtNLM"/>
    </source>
</evidence>
<evidence type="ECO:0000313" key="2">
    <source>
        <dbReference type="EMBL" id="QDT55790.1"/>
    </source>
</evidence>
<dbReference type="OrthoDB" id="9775333at2"/>
<dbReference type="PANTHER" id="PTHR35566:SF1">
    <property type="entry name" value="TYPE VI SECRETION SYSTEM BASEPLATE COMPONENT TSSK1"/>
    <property type="match status" value="1"/>
</dbReference>
<feature type="region of interest" description="Disordered" evidence="1">
    <location>
        <begin position="113"/>
        <end position="132"/>
    </location>
</feature>
<dbReference type="Pfam" id="PF05936">
    <property type="entry name" value="T6SS_VasE"/>
    <property type="match status" value="1"/>
</dbReference>
<gene>
    <name evidence="2" type="ORF">Pan44_38380</name>
</gene>